<evidence type="ECO:0000256" key="1">
    <source>
        <dbReference type="SAM" id="Phobius"/>
    </source>
</evidence>
<sequence>MRALYTGQLPKEEGSIMKHSSLVFGALGVVATGVVAGLAQCGVLRKAAVKATVVGLQATDVCSRELQNIVDEAQDVSAEARREARIDACVRQRLAKLEPGIRSEVREQFDKQQDTAN</sequence>
<keyword evidence="3" id="KW-1185">Reference proteome</keyword>
<dbReference type="EMBL" id="ACGK02000001">
    <property type="protein sequence ID" value="EGF23223.1"/>
    <property type="molecule type" value="Genomic_DNA"/>
</dbReference>
<organism evidence="2 3">
    <name type="scientific">Fannyhessea vaginae DSM 15829</name>
    <dbReference type="NCBI Taxonomy" id="525256"/>
    <lineage>
        <taxon>Bacteria</taxon>
        <taxon>Bacillati</taxon>
        <taxon>Actinomycetota</taxon>
        <taxon>Coriobacteriia</taxon>
        <taxon>Coriobacteriales</taxon>
        <taxon>Atopobiaceae</taxon>
        <taxon>Fannyhessea</taxon>
    </lineage>
</organism>
<dbReference type="AlphaFoldDB" id="F1T5T9"/>
<dbReference type="Proteomes" id="UP000005947">
    <property type="component" value="Unassembled WGS sequence"/>
</dbReference>
<comment type="caution">
    <text evidence="2">The sequence shown here is derived from an EMBL/GenBank/DDBJ whole genome shotgun (WGS) entry which is preliminary data.</text>
</comment>
<protein>
    <submittedName>
        <fullName evidence="2">Uncharacterized protein</fullName>
    </submittedName>
</protein>
<reference evidence="2 3" key="1">
    <citation type="submission" date="2011-02" db="EMBL/GenBank/DDBJ databases">
        <authorList>
            <person name="Muzny D."/>
            <person name="Qin X."/>
            <person name="Buhay C."/>
            <person name="Dugan-Rocha S."/>
            <person name="Ding Y."/>
            <person name="Chen G."/>
            <person name="Hawes A."/>
            <person name="Holder M."/>
            <person name="Jhangiani S."/>
            <person name="Johnson A."/>
            <person name="Khan Z."/>
            <person name="Li Z."/>
            <person name="Liu W."/>
            <person name="Liu X."/>
            <person name="Perez L."/>
            <person name="Shen H."/>
            <person name="Wang Q."/>
            <person name="Watt J."/>
            <person name="Xi L."/>
            <person name="Xin Y."/>
            <person name="Zhou J."/>
            <person name="Deng J."/>
            <person name="Jiang H."/>
            <person name="Liu Y."/>
            <person name="Qu J."/>
            <person name="Song X.-Z."/>
            <person name="Zhang L."/>
            <person name="Villasana D."/>
            <person name="Johnson A."/>
            <person name="Liu J."/>
            <person name="Liyanage D."/>
            <person name="Lorensuhewa L."/>
            <person name="Robinson T."/>
            <person name="Song A."/>
            <person name="Song B.-B."/>
            <person name="Dinh H."/>
            <person name="Thornton R."/>
            <person name="Coyle M."/>
            <person name="Francisco L."/>
            <person name="Jackson L."/>
            <person name="Javaid M."/>
            <person name="Korchina V."/>
            <person name="Kovar C."/>
            <person name="Mata R."/>
            <person name="Mathew T."/>
            <person name="Ngo R."/>
            <person name="Nguyen L."/>
            <person name="Nguyen N."/>
            <person name="Okwuonu G."/>
            <person name="Ongeri F."/>
            <person name="Pham C."/>
            <person name="Simmons D."/>
            <person name="Wilczek-Boney K."/>
            <person name="Hale W."/>
            <person name="Jakkamsetti A."/>
            <person name="Pham P."/>
            <person name="Ruth R."/>
            <person name="San Lucas F."/>
            <person name="Warren J."/>
            <person name="Zhang J."/>
            <person name="Zhao Z."/>
            <person name="Zhou C."/>
            <person name="Zhu D."/>
            <person name="Lee S."/>
            <person name="Bess C."/>
            <person name="Blankenburg K."/>
            <person name="Forbes L."/>
            <person name="Fu Q."/>
            <person name="Gubbala S."/>
            <person name="Hirani K."/>
            <person name="Jayaseelan J.C."/>
            <person name="Lara F."/>
            <person name="Munidasa M."/>
            <person name="Palculict T."/>
            <person name="Patil S."/>
            <person name="Pu L.-L."/>
            <person name="Saada N."/>
            <person name="Tang L."/>
            <person name="Weissenberger G."/>
            <person name="Zhu Y."/>
            <person name="Hemphill L."/>
            <person name="Shang Y."/>
            <person name="Youmans B."/>
            <person name="Ayvaz T."/>
            <person name="Ross M."/>
            <person name="Santibanez J."/>
            <person name="Aqrawi P."/>
            <person name="Gross S."/>
            <person name="Joshi V."/>
            <person name="Fowler G."/>
            <person name="Nazareth L."/>
            <person name="Reid J."/>
            <person name="Worley K."/>
            <person name="Petrosino J."/>
            <person name="Highlander S."/>
            <person name="Gibbs R."/>
        </authorList>
    </citation>
    <scope>NUCLEOTIDE SEQUENCE [LARGE SCALE GENOMIC DNA]</scope>
    <source>
        <strain evidence="2 3">DSM 15829</strain>
    </source>
</reference>
<gene>
    <name evidence="2" type="ORF">HMPREF0091_10170</name>
</gene>
<dbReference type="eggNOG" id="ENOG5030KUY">
    <property type="taxonomic scope" value="Bacteria"/>
</dbReference>
<feature type="transmembrane region" description="Helical" evidence="1">
    <location>
        <begin position="21"/>
        <end position="39"/>
    </location>
</feature>
<accession>F1T5T9</accession>
<keyword evidence="1" id="KW-0812">Transmembrane</keyword>
<evidence type="ECO:0000313" key="3">
    <source>
        <dbReference type="Proteomes" id="UP000005947"/>
    </source>
</evidence>
<keyword evidence="1" id="KW-0472">Membrane</keyword>
<name>F1T5T9_9ACTN</name>
<evidence type="ECO:0000313" key="2">
    <source>
        <dbReference type="EMBL" id="EGF23223.1"/>
    </source>
</evidence>
<keyword evidence="1" id="KW-1133">Transmembrane helix</keyword>
<proteinExistence type="predicted"/>